<evidence type="ECO:0000256" key="1">
    <source>
        <dbReference type="SAM" id="MobiDB-lite"/>
    </source>
</evidence>
<organism evidence="2 3">
    <name type="scientific">Cannabis sativa</name>
    <name type="common">Hemp</name>
    <name type="synonym">Marijuana</name>
    <dbReference type="NCBI Taxonomy" id="3483"/>
    <lineage>
        <taxon>Eukaryota</taxon>
        <taxon>Viridiplantae</taxon>
        <taxon>Streptophyta</taxon>
        <taxon>Embryophyta</taxon>
        <taxon>Tracheophyta</taxon>
        <taxon>Spermatophyta</taxon>
        <taxon>Magnoliopsida</taxon>
        <taxon>eudicotyledons</taxon>
        <taxon>Gunneridae</taxon>
        <taxon>Pentapetalae</taxon>
        <taxon>rosids</taxon>
        <taxon>fabids</taxon>
        <taxon>Rosales</taxon>
        <taxon>Cannabaceae</taxon>
        <taxon>Cannabis</taxon>
    </lineage>
</organism>
<protein>
    <submittedName>
        <fullName evidence="2">Uncharacterized protein</fullName>
    </submittedName>
</protein>
<evidence type="ECO:0000313" key="2">
    <source>
        <dbReference type="EnsemblPlants" id="cds.novel_model_7028_5bd9a17a"/>
    </source>
</evidence>
<dbReference type="AlphaFoldDB" id="A0A803RAF4"/>
<accession>A0A803RAF4</accession>
<proteinExistence type="predicted"/>
<sequence>MTKLLQKGCMETKHPRQKHRNGVVSFFSILRFSSIKVESKVYGCNQVGGWPKQIRVENRGPTPTTTPTFNTSDNFNV</sequence>
<feature type="region of interest" description="Disordered" evidence="1">
    <location>
        <begin position="54"/>
        <end position="77"/>
    </location>
</feature>
<dbReference type="EnsemblPlants" id="novel_model_7028_5bd9a17a">
    <property type="protein sequence ID" value="cds.novel_model_7028_5bd9a17a"/>
    <property type="gene ID" value="novel_gene_3701_5bd9a17a"/>
</dbReference>
<dbReference type="Proteomes" id="UP000596661">
    <property type="component" value="Unassembled WGS sequence"/>
</dbReference>
<dbReference type="Gramene" id="novel_model_7028_5bd9a17a">
    <property type="protein sequence ID" value="cds.novel_model_7028_5bd9a17a"/>
    <property type="gene ID" value="novel_gene_3701_5bd9a17a"/>
</dbReference>
<evidence type="ECO:0000313" key="3">
    <source>
        <dbReference type="Proteomes" id="UP000596661"/>
    </source>
</evidence>
<reference evidence="2" key="1">
    <citation type="submission" date="2021-03" db="UniProtKB">
        <authorList>
            <consortium name="EnsemblPlants"/>
        </authorList>
    </citation>
    <scope>IDENTIFICATION</scope>
</reference>
<keyword evidence="3" id="KW-1185">Reference proteome</keyword>
<name>A0A803RAF4_CANSA</name>